<feature type="non-terminal residue" evidence="1">
    <location>
        <position position="1"/>
    </location>
</feature>
<accession>A0A0B6YQF8</accession>
<dbReference type="EMBL" id="HACG01011573">
    <property type="protein sequence ID" value="CEK58438.1"/>
    <property type="molecule type" value="Transcribed_RNA"/>
</dbReference>
<name>A0A0B6YQF8_9EUPU</name>
<proteinExistence type="predicted"/>
<evidence type="ECO:0000313" key="1">
    <source>
        <dbReference type="EMBL" id="CEK58438.1"/>
    </source>
</evidence>
<dbReference type="AlphaFoldDB" id="A0A0B6YQF8"/>
<organism evidence="1">
    <name type="scientific">Arion vulgaris</name>
    <dbReference type="NCBI Taxonomy" id="1028688"/>
    <lineage>
        <taxon>Eukaryota</taxon>
        <taxon>Metazoa</taxon>
        <taxon>Spiralia</taxon>
        <taxon>Lophotrochozoa</taxon>
        <taxon>Mollusca</taxon>
        <taxon>Gastropoda</taxon>
        <taxon>Heterobranchia</taxon>
        <taxon>Euthyneura</taxon>
        <taxon>Panpulmonata</taxon>
        <taxon>Eupulmonata</taxon>
        <taxon>Stylommatophora</taxon>
        <taxon>Helicina</taxon>
        <taxon>Arionoidea</taxon>
        <taxon>Arionidae</taxon>
        <taxon>Arion</taxon>
    </lineage>
</organism>
<protein>
    <submittedName>
        <fullName evidence="1">Uncharacterized protein</fullName>
    </submittedName>
</protein>
<sequence length="60" mass="6891">HPAYSFFTSTMWIRQKKIDKDDSQNIVNLLHDIINIGESYTHFITQEDVVNALKASHSTA</sequence>
<reference evidence="1" key="1">
    <citation type="submission" date="2014-12" db="EMBL/GenBank/DDBJ databases">
        <title>Insight into the proteome of Arion vulgaris.</title>
        <authorList>
            <person name="Aradska J."/>
            <person name="Bulat T."/>
            <person name="Smidak R."/>
            <person name="Sarate P."/>
            <person name="Gangsoo J."/>
            <person name="Sialana F."/>
            <person name="Bilban M."/>
            <person name="Lubec G."/>
        </authorList>
    </citation>
    <scope>NUCLEOTIDE SEQUENCE</scope>
    <source>
        <tissue evidence="1">Skin</tissue>
    </source>
</reference>
<gene>
    <name evidence="1" type="primary">ORF33102</name>
</gene>